<proteinExistence type="predicted"/>
<sequence>MEEELRGLRLELKTARSDVKRYASYALRLQQELAQEKQKSIDTDSFEKDDSDKCMESMDISYWGTKVEESVKKSDAWRRKINRIVDMMDERAPECKEKDSKQVEEGAERTLKMLGPFLLQLKGLIGELGRDNAKLRDMLRARPMRRELVTSQLEVERLQRQMHKLRARVKSSGAKGKDLQPMEDGDDKRKVVKEPSLSDRILEERLLQMLRVNTEDSAVHHKYLNEKLHCYLSLDPASLADRQELTESGVLERVGRLCKDIVASCCYVLEVEEIAELPNCVQRAHQLAHVSTTYQEFVERVEKLLKRFDKDVFYSFRAKFTAKTSCHDALEMIFAHVNDVLVELDARREQMKPPGSKTHEVLLANMKLLQVSRIDQLTPTIRRLVDNMRAEQEFQHDLCELFGLDESANRKQILHVASVLFGELGFLANNAH</sequence>
<protein>
    <recommendedName>
        <fullName evidence="4">Centrosomal protein of 70 kDa</fullName>
    </recommendedName>
</protein>
<evidence type="ECO:0000256" key="1">
    <source>
        <dbReference type="SAM" id="MobiDB-lite"/>
    </source>
</evidence>
<feature type="compositionally biased region" description="Basic and acidic residues" evidence="1">
    <location>
        <begin position="175"/>
        <end position="190"/>
    </location>
</feature>
<feature type="region of interest" description="Disordered" evidence="1">
    <location>
        <begin position="167"/>
        <end position="190"/>
    </location>
</feature>
<dbReference type="AlphaFoldDB" id="A0ABD3G040"/>
<accession>A0ABD3G040</accession>
<evidence type="ECO:0008006" key="4">
    <source>
        <dbReference type="Google" id="ProtNLM"/>
    </source>
</evidence>
<evidence type="ECO:0000313" key="2">
    <source>
        <dbReference type="EMBL" id="KAL3671911.1"/>
    </source>
</evidence>
<organism evidence="2 3">
    <name type="scientific">Phytophthora oleae</name>
    <dbReference type="NCBI Taxonomy" id="2107226"/>
    <lineage>
        <taxon>Eukaryota</taxon>
        <taxon>Sar</taxon>
        <taxon>Stramenopiles</taxon>
        <taxon>Oomycota</taxon>
        <taxon>Peronosporomycetes</taxon>
        <taxon>Peronosporales</taxon>
        <taxon>Peronosporaceae</taxon>
        <taxon>Phytophthora</taxon>
    </lineage>
</organism>
<keyword evidence="3" id="KW-1185">Reference proteome</keyword>
<comment type="caution">
    <text evidence="2">The sequence shown here is derived from an EMBL/GenBank/DDBJ whole genome shotgun (WGS) entry which is preliminary data.</text>
</comment>
<dbReference type="Proteomes" id="UP001632037">
    <property type="component" value="Unassembled WGS sequence"/>
</dbReference>
<evidence type="ECO:0000313" key="3">
    <source>
        <dbReference type="Proteomes" id="UP001632037"/>
    </source>
</evidence>
<name>A0ABD3G040_9STRA</name>
<reference evidence="2 3" key="1">
    <citation type="submission" date="2024-09" db="EMBL/GenBank/DDBJ databases">
        <title>Genome sequencing and assembly of Phytophthora oleae, isolate VK10A, causative agent of rot of olive drupes.</title>
        <authorList>
            <person name="Conti Taguali S."/>
            <person name="Riolo M."/>
            <person name="La Spada F."/>
            <person name="Cacciola S.O."/>
            <person name="Dionisio G."/>
        </authorList>
    </citation>
    <scope>NUCLEOTIDE SEQUENCE [LARGE SCALE GENOMIC DNA]</scope>
    <source>
        <strain evidence="2 3">VK10A</strain>
    </source>
</reference>
<gene>
    <name evidence="2" type="ORF">V7S43_002579</name>
</gene>
<dbReference type="EMBL" id="JBIMZQ010000004">
    <property type="protein sequence ID" value="KAL3671911.1"/>
    <property type="molecule type" value="Genomic_DNA"/>
</dbReference>